<evidence type="ECO:0000256" key="1">
    <source>
        <dbReference type="SAM" id="Phobius"/>
    </source>
</evidence>
<feature type="transmembrane region" description="Helical" evidence="1">
    <location>
        <begin position="33"/>
        <end position="59"/>
    </location>
</feature>
<dbReference type="AlphaFoldDB" id="A0AAD8L6A4"/>
<keyword evidence="1" id="KW-1133">Transmembrane helix</keyword>
<reference evidence="2" key="1">
    <citation type="journal article" date="2023" name="bioRxiv">
        <title>Improved chromosome-level genome assembly for marigold (Tagetes erecta).</title>
        <authorList>
            <person name="Jiang F."/>
            <person name="Yuan L."/>
            <person name="Wang S."/>
            <person name="Wang H."/>
            <person name="Xu D."/>
            <person name="Wang A."/>
            <person name="Fan W."/>
        </authorList>
    </citation>
    <scope>NUCLEOTIDE SEQUENCE</scope>
    <source>
        <strain evidence="2">WSJ</strain>
        <tissue evidence="2">Leaf</tissue>
    </source>
</reference>
<evidence type="ECO:0000313" key="2">
    <source>
        <dbReference type="EMBL" id="KAK1432025.1"/>
    </source>
</evidence>
<keyword evidence="3" id="KW-1185">Reference proteome</keyword>
<accession>A0AAD8L6A4</accession>
<comment type="caution">
    <text evidence="2">The sequence shown here is derived from an EMBL/GenBank/DDBJ whole genome shotgun (WGS) entry which is preliminary data.</text>
</comment>
<dbReference type="EMBL" id="JAUHHV010000002">
    <property type="protein sequence ID" value="KAK1432025.1"/>
    <property type="molecule type" value="Genomic_DNA"/>
</dbReference>
<keyword evidence="1" id="KW-0812">Transmembrane</keyword>
<evidence type="ECO:0000313" key="3">
    <source>
        <dbReference type="Proteomes" id="UP001229421"/>
    </source>
</evidence>
<organism evidence="2 3">
    <name type="scientific">Tagetes erecta</name>
    <name type="common">African marigold</name>
    <dbReference type="NCBI Taxonomy" id="13708"/>
    <lineage>
        <taxon>Eukaryota</taxon>
        <taxon>Viridiplantae</taxon>
        <taxon>Streptophyta</taxon>
        <taxon>Embryophyta</taxon>
        <taxon>Tracheophyta</taxon>
        <taxon>Spermatophyta</taxon>
        <taxon>Magnoliopsida</taxon>
        <taxon>eudicotyledons</taxon>
        <taxon>Gunneridae</taxon>
        <taxon>Pentapetalae</taxon>
        <taxon>asterids</taxon>
        <taxon>campanulids</taxon>
        <taxon>Asterales</taxon>
        <taxon>Asteraceae</taxon>
        <taxon>Asteroideae</taxon>
        <taxon>Heliantheae alliance</taxon>
        <taxon>Tageteae</taxon>
        <taxon>Tagetes</taxon>
    </lineage>
</organism>
<keyword evidence="1" id="KW-0472">Membrane</keyword>
<dbReference type="Proteomes" id="UP001229421">
    <property type="component" value="Unassembled WGS sequence"/>
</dbReference>
<gene>
    <name evidence="2" type="ORF">QVD17_08903</name>
</gene>
<name>A0AAD8L6A4_TARER</name>
<proteinExistence type="predicted"/>
<sequence>MLAHCTSLGFAGSSISRVVSCFFSFVAGMSDSLMVLCAAAVVLFSGLMVHLSAISLDFFPAALLFLQRSNHDVVTQLLSLLDLVVV</sequence>
<protein>
    <submittedName>
        <fullName evidence="2">Uncharacterized protein</fullName>
    </submittedName>
</protein>